<dbReference type="PANTHER" id="PTHR43090:SF2">
    <property type="entry name" value="1-(5-PHOSPHORIBOSYL)-5-[(5-PHOSPHORIBOSYLAMINO)METHYLIDENEAMINO] IMIDAZOLE-4-CARBOXAMIDE ISOMERASE"/>
    <property type="match status" value="1"/>
</dbReference>
<dbReference type="InterPro" id="IPR006063">
    <property type="entry name" value="HisA_bact_arch"/>
</dbReference>
<dbReference type="Proteomes" id="UP000323258">
    <property type="component" value="Unassembled WGS sequence"/>
</dbReference>
<dbReference type="AlphaFoldDB" id="A0A5D4GU61"/>
<dbReference type="PANTHER" id="PTHR43090">
    <property type="entry name" value="1-(5-PHOSPHORIBOSYL)-5-[(5-PHOSPHORIBOSYLAMINO)METHYLIDENEAMINO] IMIDAZOLE-4-CARBOXAMIDE ISOMERASE"/>
    <property type="match status" value="1"/>
</dbReference>
<evidence type="ECO:0000256" key="1">
    <source>
        <dbReference type="ARBA" id="ARBA00000901"/>
    </source>
</evidence>
<dbReference type="GO" id="GO:0000162">
    <property type="term" value="P:L-tryptophan biosynthetic process"/>
    <property type="evidence" value="ECO:0007669"/>
    <property type="project" value="TreeGrafter"/>
</dbReference>
<dbReference type="EC" id="5.3.1.16" evidence="9 11"/>
<dbReference type="InterPro" id="IPR006062">
    <property type="entry name" value="His_biosynth"/>
</dbReference>
<evidence type="ECO:0000256" key="9">
    <source>
        <dbReference type="HAMAP-Rule" id="MF_01014"/>
    </source>
</evidence>
<evidence type="ECO:0000256" key="5">
    <source>
        <dbReference type="ARBA" id="ARBA00022490"/>
    </source>
</evidence>
<comment type="pathway">
    <text evidence="3 9 11">Amino-acid biosynthesis; L-histidine biosynthesis; L-histidine from 5-phospho-alpha-D-ribose 1-diphosphate: step 4/9.</text>
</comment>
<dbReference type="InterPro" id="IPR011060">
    <property type="entry name" value="RibuloseP-bd_barrel"/>
</dbReference>
<comment type="similarity">
    <text evidence="4 9 10">Belongs to the HisA/HisF family.</text>
</comment>
<accession>A0A5D4GU61</accession>
<keyword evidence="8 9" id="KW-0413">Isomerase</keyword>
<keyword evidence="13" id="KW-1185">Reference proteome</keyword>
<proteinExistence type="inferred from homology"/>
<feature type="active site" description="Proton acceptor" evidence="9">
    <location>
        <position position="8"/>
    </location>
</feature>
<dbReference type="Gene3D" id="3.20.20.70">
    <property type="entry name" value="Aldolase class I"/>
    <property type="match status" value="1"/>
</dbReference>
<dbReference type="UniPathway" id="UPA00031">
    <property type="reaction ID" value="UER00009"/>
</dbReference>
<evidence type="ECO:0000256" key="2">
    <source>
        <dbReference type="ARBA" id="ARBA00004496"/>
    </source>
</evidence>
<dbReference type="RefSeq" id="WP_148915435.1">
    <property type="nucleotide sequence ID" value="NZ_VSZS01000064.1"/>
</dbReference>
<sequence>MILFPAIDLKQGQCVRLKLGEMDSATVYNPDPAAQARAFEEQGFEWLHVVDLDGAFAGESRNGDAVEAILKATKNPVQLGGGIRTLAHIEAWLAKGLARVILGTVAVRDPQLVKQACKAFPGKVAVGIDARGGKVAVEGWAEASALGAIELAKKFEGAGVSAIIYTDIDRDGVLTGINWEGTIELADAVSIPVIASGGLASLADIVRMTMPDARKLEGAISGRALYDGRIDPAEALEILGKARAA</sequence>
<evidence type="ECO:0000256" key="8">
    <source>
        <dbReference type="ARBA" id="ARBA00023235"/>
    </source>
</evidence>
<reference evidence="12 13" key="2">
    <citation type="submission" date="2019-09" db="EMBL/GenBank/DDBJ databases">
        <title>Mesorhizobium sp. MaA-C15 isolated from Microcystis aeruginosa.</title>
        <authorList>
            <person name="Jeong S.E."/>
            <person name="Jin H.M."/>
            <person name="Jeon C.O."/>
        </authorList>
    </citation>
    <scope>NUCLEOTIDE SEQUENCE [LARGE SCALE GENOMIC DNA]</scope>
    <source>
        <strain evidence="12 13">MaA-C15</strain>
    </source>
</reference>
<evidence type="ECO:0000256" key="3">
    <source>
        <dbReference type="ARBA" id="ARBA00005133"/>
    </source>
</evidence>
<dbReference type="HAMAP" id="MF_01014">
    <property type="entry name" value="HisA"/>
    <property type="match status" value="1"/>
</dbReference>
<name>A0A5D4GU61_9HYPH</name>
<dbReference type="CDD" id="cd04732">
    <property type="entry name" value="HisA"/>
    <property type="match status" value="1"/>
</dbReference>
<dbReference type="GO" id="GO:0005737">
    <property type="term" value="C:cytoplasm"/>
    <property type="evidence" value="ECO:0007669"/>
    <property type="project" value="UniProtKB-SubCell"/>
</dbReference>
<evidence type="ECO:0000256" key="7">
    <source>
        <dbReference type="ARBA" id="ARBA00023102"/>
    </source>
</evidence>
<keyword evidence="6 9" id="KW-0028">Amino-acid biosynthesis</keyword>
<keyword evidence="7 9" id="KW-0368">Histidine biosynthesis</keyword>
<gene>
    <name evidence="9 12" type="primary">hisA</name>
    <name evidence="12" type="ORF">FY036_14375</name>
</gene>
<keyword evidence="5 9" id="KW-0963">Cytoplasm</keyword>
<organism evidence="12 13">
    <name type="scientific">Neoaquamicrobium microcysteis</name>
    <dbReference type="NCBI Taxonomy" id="2682781"/>
    <lineage>
        <taxon>Bacteria</taxon>
        <taxon>Pseudomonadati</taxon>
        <taxon>Pseudomonadota</taxon>
        <taxon>Alphaproteobacteria</taxon>
        <taxon>Hyphomicrobiales</taxon>
        <taxon>Phyllobacteriaceae</taxon>
        <taxon>Neoaquamicrobium</taxon>
    </lineage>
</organism>
<comment type="subcellular location">
    <subcellularLocation>
        <location evidence="2 9 11">Cytoplasm</location>
    </subcellularLocation>
</comment>
<dbReference type="OrthoDB" id="9807749at2"/>
<evidence type="ECO:0000256" key="6">
    <source>
        <dbReference type="ARBA" id="ARBA00022605"/>
    </source>
</evidence>
<reference evidence="12 13" key="1">
    <citation type="submission" date="2019-08" db="EMBL/GenBank/DDBJ databases">
        <authorList>
            <person name="Seo Y.L."/>
        </authorList>
    </citation>
    <scope>NUCLEOTIDE SEQUENCE [LARGE SCALE GENOMIC DNA]</scope>
    <source>
        <strain evidence="12 13">MaA-C15</strain>
    </source>
</reference>
<dbReference type="EMBL" id="VSZS01000064">
    <property type="protein sequence ID" value="TYR31463.1"/>
    <property type="molecule type" value="Genomic_DNA"/>
</dbReference>
<comment type="catalytic activity">
    <reaction evidence="1 9 11">
        <text>1-(5-phospho-beta-D-ribosyl)-5-[(5-phospho-beta-D-ribosylamino)methylideneamino]imidazole-4-carboxamide = 5-[(5-phospho-1-deoxy-D-ribulos-1-ylimino)methylamino]-1-(5-phospho-beta-D-ribosyl)imidazole-4-carboxamide</text>
        <dbReference type="Rhea" id="RHEA:15469"/>
        <dbReference type="ChEBI" id="CHEBI:58435"/>
        <dbReference type="ChEBI" id="CHEBI:58525"/>
        <dbReference type="EC" id="5.3.1.16"/>
    </reaction>
</comment>
<evidence type="ECO:0000313" key="12">
    <source>
        <dbReference type="EMBL" id="TYR31463.1"/>
    </source>
</evidence>
<feature type="active site" description="Proton donor" evidence="9">
    <location>
        <position position="129"/>
    </location>
</feature>
<evidence type="ECO:0000313" key="13">
    <source>
        <dbReference type="Proteomes" id="UP000323258"/>
    </source>
</evidence>
<protein>
    <recommendedName>
        <fullName evidence="9 11">1-(5-phosphoribosyl)-5-[(5-phosphoribosylamino)methylideneamino] imidazole-4-carboxamide isomerase</fullName>
        <ecNumber evidence="9 11">5.3.1.16</ecNumber>
    </recommendedName>
    <alternativeName>
        <fullName evidence="9">Phosphoribosylformimino-5-aminoimidazole carboxamide ribotide isomerase</fullName>
    </alternativeName>
</protein>
<dbReference type="GO" id="GO:0000105">
    <property type="term" value="P:L-histidine biosynthetic process"/>
    <property type="evidence" value="ECO:0007669"/>
    <property type="project" value="UniProtKB-UniRule"/>
</dbReference>
<dbReference type="InterPro" id="IPR044524">
    <property type="entry name" value="Isoase_HisA-like"/>
</dbReference>
<comment type="caution">
    <text evidence="12">The sequence shown here is derived from an EMBL/GenBank/DDBJ whole genome shotgun (WGS) entry which is preliminary data.</text>
</comment>
<dbReference type="Pfam" id="PF00977">
    <property type="entry name" value="His_biosynth"/>
    <property type="match status" value="1"/>
</dbReference>
<dbReference type="SUPFAM" id="SSF51366">
    <property type="entry name" value="Ribulose-phoshate binding barrel"/>
    <property type="match status" value="1"/>
</dbReference>
<dbReference type="InterPro" id="IPR013785">
    <property type="entry name" value="Aldolase_TIM"/>
</dbReference>
<evidence type="ECO:0000256" key="11">
    <source>
        <dbReference type="RuleBase" id="RU003658"/>
    </source>
</evidence>
<dbReference type="GO" id="GO:0003949">
    <property type="term" value="F:1-(5-phosphoribosyl)-5-[(5-phosphoribosylamino)methylideneamino]imidazole-4-carboxamide isomerase activity"/>
    <property type="evidence" value="ECO:0007669"/>
    <property type="project" value="UniProtKB-UniRule"/>
</dbReference>
<dbReference type="NCBIfam" id="TIGR00007">
    <property type="entry name" value="1-(5-phosphoribosyl)-5-[(5-phosphoribosylamino)methylideneamino]imidazole-4-carboxamide isomerase"/>
    <property type="match status" value="1"/>
</dbReference>
<dbReference type="InterPro" id="IPR023016">
    <property type="entry name" value="HisA/PriA"/>
</dbReference>
<evidence type="ECO:0000256" key="4">
    <source>
        <dbReference type="ARBA" id="ARBA00009667"/>
    </source>
</evidence>
<dbReference type="FunFam" id="3.20.20.70:FF:000009">
    <property type="entry name" value="1-(5-phosphoribosyl)-5-[(5-phosphoribosylamino)methylideneamino] imidazole-4-carboxamide isomerase"/>
    <property type="match status" value="1"/>
</dbReference>
<evidence type="ECO:0000256" key="10">
    <source>
        <dbReference type="RuleBase" id="RU003657"/>
    </source>
</evidence>